<feature type="region of interest" description="Disordered" evidence="1">
    <location>
        <begin position="838"/>
        <end position="868"/>
    </location>
</feature>
<name>D8TWB5_VOLCA</name>
<feature type="region of interest" description="Disordered" evidence="1">
    <location>
        <begin position="663"/>
        <end position="686"/>
    </location>
</feature>
<evidence type="ECO:0000259" key="2">
    <source>
        <dbReference type="PROSITE" id="PS50003"/>
    </source>
</evidence>
<dbReference type="OrthoDB" id="549713at2759"/>
<dbReference type="PANTHER" id="PTHR45725">
    <property type="entry name" value="FORMIN HOMOLOGY 2 FAMILY MEMBER"/>
    <property type="match status" value="1"/>
</dbReference>
<feature type="compositionally biased region" description="Basic and acidic residues" evidence="1">
    <location>
        <begin position="2485"/>
        <end position="2524"/>
    </location>
</feature>
<organism evidence="4">
    <name type="scientific">Volvox carteri f. nagariensis</name>
    <dbReference type="NCBI Taxonomy" id="3068"/>
    <lineage>
        <taxon>Eukaryota</taxon>
        <taxon>Viridiplantae</taxon>
        <taxon>Chlorophyta</taxon>
        <taxon>core chlorophytes</taxon>
        <taxon>Chlorophyceae</taxon>
        <taxon>CS clade</taxon>
        <taxon>Chlamydomonadales</taxon>
        <taxon>Volvocaceae</taxon>
        <taxon>Volvox</taxon>
    </lineage>
</organism>
<dbReference type="PROSITE" id="PS50003">
    <property type="entry name" value="PH_DOMAIN"/>
    <property type="match status" value="1"/>
</dbReference>
<feature type="compositionally biased region" description="Acidic residues" evidence="1">
    <location>
        <begin position="2466"/>
        <end position="2475"/>
    </location>
</feature>
<gene>
    <name evidence="3" type="ORF">VOLCADRAFT_91154</name>
</gene>
<feature type="compositionally biased region" description="Low complexity" evidence="1">
    <location>
        <begin position="2311"/>
        <end position="2323"/>
    </location>
</feature>
<feature type="region of interest" description="Disordered" evidence="1">
    <location>
        <begin position="1494"/>
        <end position="1515"/>
    </location>
</feature>
<feature type="region of interest" description="Disordered" evidence="1">
    <location>
        <begin position="1813"/>
        <end position="1840"/>
    </location>
</feature>
<dbReference type="PANTHER" id="PTHR45725:SF18">
    <property type="entry name" value="ORC1-LIKE AAA ATPASE DOMAIN-CONTAINING PROTEIN"/>
    <property type="match status" value="1"/>
</dbReference>
<accession>D8TWB5</accession>
<sequence length="2560" mass="260296">MGGISSAIPSVMRRNDSFPGFPSRQLRTCAAALAVAISHQTYGEQLDCIHVSAALVRLAKIYRNNAAELTVPYAAALAEAEAAPPPLTAPVGSGGGAIRTKGSSSSGGGGGGRGARFARAWKRARGTGEALAAEGAETPMWLVTAEERRLRRSVAERHPGGMRRCTVLTALLPPPSALLPPTTGTVAAATALLPPTTGTVAAATALLPPTTGTVAAAVVDHVARLLDSLLVRIPGLMPRACCRTVSNMLWALGVLQPLAAPRPQWRRRGSGAAAVGVPRVAAAASTLAAKMRHFWREAGPHSLSLALWGLARLGLRPKPVWVAELEFASGRLLPRFSARELSCCLWALATLRVRPDALWLAAAQRSVTAALAAPDANLRCVATLLWSLAVLQVRLEGPTAAAITSALAVFLQAECGGGGSGDDAVPGLLPSICMSLWGLARLGLRPRSELLAEWRRAASGPLLAAAPARAVSCMLWSLSRLRCAPPAAWVDEAAAALLARALDGRLGCQSLCLAVAALAQLDSRISPEWLRAFSAAAAPLVRHLDPSELGVVLHGMGRLAVRCGGCNEALAAEFLAASDAAAAAALSTASADDVAGIGGGLANLGAARSVRLHDAFVRHTAGLVQLRALAPRHAAACLQYFVASSPRHGSVASAHAAAAASAGGGGGGAASAGRPDGPQTGPDSGRELWYDTVRARVPDDTKQPLPPPQPPPPPRKLVVALLMAVLTAPLDQYDVFDVGQALCAAAELGLKARTPAARSAVTAAAARVCGHAPGANGVLRLLQGMYGLRVRPRTTWLTRVASQIGCRLRSLTAVEELELLLRLLAALQWPSPAAAAAGAAHLAQQPPPPQQQQQPAAPGEELKGEDDSTLSSSSALLALLRAAQPALSSAPIQHLLQLAAALVAASTTRSTAAGAAAAAPAAAMAPSRTSPPPPAVARLEFPHGWMPAFEGATAGKLSQPCVTAASLVELLACFACFGHAPGPTWTAAWYDSTADRFRSLRPAHLCMALHLQRRLGLRPPLPWLRNHAAALMAAVVPSATEAPLPPLEVLAAVAELQRLGLDDASAPLSGMVATAATQLRAELVAAEPAAQLATLAALQAILDPGVAAPAPHAEGWAVGVLAMAHSVITQRPLHLFLAGLRRTAVAPPSLSGELDDAAGGGHGAAASPRSSEAIVTLLASMVRCGHVPDQRWMSGIVRHICRQAESIAAADGGDGDGASGSGGGWPAADVARAVCCLAALGYVPDAAVAERLQQLLQPVLAERDGLSPGLAAELCCAWASVRRRPPPSWWCAVEAGALAPAALAEVPQPALVRLPYSMKQLGHLPSYEWLACYLPHLSIALAAAAPPPPLAHSAAASTTRAADLANLAWALGSAVHDGGYPPDVLSSSAGLVGGGPGQGPPPSAPGLGDCFCGTSDKTASCMRRTAQLLPPLLRSQEAYRVDDLAWAVVKLDPRGAVAVPFLELLQRQRAAAVAAAAESSAWRRRAVACSGAADGASDAADVETHRSGGGGGGAAAATLRRTYVRRRRRGRLSKSLDNGTHGDIAAAAAAAAADIPADGGATPAGSLSPAEAEAVNDSGPAAAVRRVQRANVAPGTFDMYVCVLYFTMRQIYMSSGKGRGFDLFCAPATSISRAATFTSPLRAAGALAQLTRVALAAASSPVAHSALHTAAPGSPQSLTKQSDVSSSGGGGGAGGTDSGPSGHGSGAPYHTQHKYGKRSSDSGGVAGGGGVGLGFLVSLPPPKGASVSGAPAVAAASSTFHHHLPSHQQSAAQQQQQGTTGSQGSAGRRLQQLGQRLNFGLALGRKKHATFAPGLSGGGGGGGQQLSYPEDASGAGGNGGGGGGYATTALRLKRDGMPPASYMWLWLGNFKRWHRRYFVASEAPGKLLIYKRANMKGKVWSTSLRDAAVVQDDSHPRQIRLEAPSGAIFLRVLRPEERQPWIACLRESQEQYRKHKEVVDTLAAAAGGEGGEGGGADTQSLPPIHRHTISTPNLPNVSPPSPGAVEQDAEQRRRIRARLNDRLAELAPLVSEVERHLVLVGHHLAGAAAGIAHLTAPLTQFNSVTQLSGRGLRSPGPTAASASAVAAAGPEFYGAGHFPPAVITTTTTATAAVTSTAPPPPPPPHRAASPLVAGGGGGGGGDGAAAAAAAACHSAPAAAAAMGRPSAGGGGAGRRPETAAAAAAAAAAGGLLLPLTVSEADAMAGLPDRGAPSLAGAIAALVDAFRATLHNDAVRIATLEAENAALNKTLNILRANTHRNATRTRGVSTPGFNPNGPGGGGAAAPGGGAAAAAGSQGPARSSGSVPAVPMAGVTSASGTSAASGGPGGAGAGAGGAMTAAAVMNDVDAASEGGSACTADEDAFDVVEAFDDGVDYSILDDDAPHLHHRLGVDDYEPPYVQHGNYPGAADEEESDEDAEEDAAELAQQAEVLNALEVVRQVEYITAANDNNAQLKTLLTADSPPPPDAEEEEEEEEGGKAKHKSCGKGEVRVGPGEKTRRQGEGRGGEGKQGEEKQGEGRGDRTRMAAEEKVLRFHFYFSSCRAIPLALHPLVHSIPLPPP</sequence>
<dbReference type="InterPro" id="IPR011993">
    <property type="entry name" value="PH-like_dom_sf"/>
</dbReference>
<reference evidence="3 4" key="1">
    <citation type="journal article" date="2010" name="Science">
        <title>Genomic analysis of organismal complexity in the multicellular green alga Volvox carteri.</title>
        <authorList>
            <person name="Prochnik S.E."/>
            <person name="Umen J."/>
            <person name="Nedelcu A.M."/>
            <person name="Hallmann A."/>
            <person name="Miller S.M."/>
            <person name="Nishii I."/>
            <person name="Ferris P."/>
            <person name="Kuo A."/>
            <person name="Mitros T."/>
            <person name="Fritz-Laylin L.K."/>
            <person name="Hellsten U."/>
            <person name="Chapman J."/>
            <person name="Simakov O."/>
            <person name="Rensing S.A."/>
            <person name="Terry A."/>
            <person name="Pangilinan J."/>
            <person name="Kapitonov V."/>
            <person name="Jurka J."/>
            <person name="Salamov A."/>
            <person name="Shapiro H."/>
            <person name="Schmutz J."/>
            <person name="Grimwood J."/>
            <person name="Lindquist E."/>
            <person name="Lucas S."/>
            <person name="Grigoriev I.V."/>
            <person name="Schmitt R."/>
            <person name="Kirk D."/>
            <person name="Rokhsar D.S."/>
        </authorList>
    </citation>
    <scope>NUCLEOTIDE SEQUENCE [LARGE SCALE GENOMIC DNA]</scope>
    <source>
        <strain evidence="4">f. Nagariensis / Eve</strain>
    </source>
</reference>
<dbReference type="Gene3D" id="2.30.29.30">
    <property type="entry name" value="Pleckstrin-homology domain (PH domain)/Phosphotyrosine-binding domain (PTB)"/>
    <property type="match status" value="1"/>
</dbReference>
<feature type="compositionally biased region" description="Acidic residues" evidence="1">
    <location>
        <begin position="2408"/>
        <end position="2422"/>
    </location>
</feature>
<feature type="compositionally biased region" description="Gly residues" evidence="1">
    <location>
        <begin position="1815"/>
        <end position="1824"/>
    </location>
</feature>
<dbReference type="EMBL" id="GL378341">
    <property type="protein sequence ID" value="EFJ48126.1"/>
    <property type="molecule type" value="Genomic_DNA"/>
</dbReference>
<feature type="region of interest" description="Disordered" evidence="1">
    <location>
        <begin position="1758"/>
        <end position="1787"/>
    </location>
</feature>
<feature type="compositionally biased region" description="Gly residues" evidence="1">
    <location>
        <begin position="2276"/>
        <end position="2289"/>
    </location>
</feature>
<evidence type="ECO:0000313" key="4">
    <source>
        <dbReference type="Proteomes" id="UP000001058"/>
    </source>
</evidence>
<dbReference type="KEGG" id="vcn:VOLCADRAFT_91154"/>
<feature type="region of interest" description="Disordered" evidence="1">
    <location>
        <begin position="1990"/>
        <end position="2011"/>
    </location>
</feature>
<dbReference type="RefSeq" id="XP_002950811.1">
    <property type="nucleotide sequence ID" value="XM_002950765.1"/>
</dbReference>
<keyword evidence="4" id="KW-1185">Reference proteome</keyword>
<dbReference type="GeneID" id="9618158"/>
<evidence type="ECO:0000256" key="1">
    <source>
        <dbReference type="SAM" id="MobiDB-lite"/>
    </source>
</evidence>
<protein>
    <recommendedName>
        <fullName evidence="2">PH domain-containing protein</fullName>
    </recommendedName>
</protein>
<feature type="compositionally biased region" description="Low complexity" evidence="1">
    <location>
        <begin position="1768"/>
        <end position="1787"/>
    </location>
</feature>
<feature type="compositionally biased region" description="Gly residues" evidence="1">
    <location>
        <begin position="105"/>
        <end position="114"/>
    </location>
</feature>
<feature type="region of interest" description="Disordered" evidence="1">
    <location>
        <begin position="1666"/>
        <end position="1723"/>
    </location>
</feature>
<dbReference type="Proteomes" id="UP000001058">
    <property type="component" value="Unassembled WGS sequence"/>
</dbReference>
<dbReference type="InterPro" id="IPR051425">
    <property type="entry name" value="Formin_Homology"/>
</dbReference>
<evidence type="ECO:0000313" key="3">
    <source>
        <dbReference type="EMBL" id="EFJ48126.1"/>
    </source>
</evidence>
<proteinExistence type="predicted"/>
<dbReference type="InterPro" id="IPR001849">
    <property type="entry name" value="PH_domain"/>
</dbReference>
<feature type="region of interest" description="Disordered" evidence="1">
    <location>
        <begin position="2456"/>
        <end position="2524"/>
    </location>
</feature>
<feature type="region of interest" description="Disordered" evidence="1">
    <location>
        <begin position="2257"/>
        <end position="2335"/>
    </location>
</feature>
<feature type="compositionally biased region" description="Low complexity" evidence="1">
    <location>
        <begin position="2290"/>
        <end position="2304"/>
    </location>
</feature>
<dbReference type="SUPFAM" id="SSF50729">
    <property type="entry name" value="PH domain-like"/>
    <property type="match status" value="1"/>
</dbReference>
<feature type="compositionally biased region" description="Polar residues" evidence="1">
    <location>
        <begin position="1674"/>
        <end position="1684"/>
    </location>
</feature>
<feature type="region of interest" description="Disordered" evidence="1">
    <location>
        <begin position="88"/>
        <end position="116"/>
    </location>
</feature>
<dbReference type="CDD" id="cd00821">
    <property type="entry name" value="PH"/>
    <property type="match status" value="1"/>
</dbReference>
<feature type="compositionally biased region" description="Gly residues" evidence="1">
    <location>
        <begin position="1687"/>
        <end position="1705"/>
    </location>
</feature>
<feature type="region of interest" description="Disordered" evidence="1">
    <location>
        <begin position="2390"/>
        <end position="2422"/>
    </location>
</feature>
<feature type="compositionally biased region" description="Gly residues" evidence="1">
    <location>
        <begin position="2324"/>
        <end position="2335"/>
    </location>
</feature>
<feature type="region of interest" description="Disordered" evidence="1">
    <location>
        <begin position="2110"/>
        <end position="2136"/>
    </location>
</feature>
<feature type="domain" description="PH" evidence="2">
    <location>
        <begin position="1851"/>
        <end position="1950"/>
    </location>
</feature>
<dbReference type="InParanoid" id="D8TWB5"/>